<keyword evidence="1" id="KW-0472">Membrane</keyword>
<evidence type="ECO:0000256" key="1">
    <source>
        <dbReference type="SAM" id="Phobius"/>
    </source>
</evidence>
<sequence length="60" mass="7041">MCFFKNKNIFLLNNMTISSDMSYLWKNISMYVICLFFLAQLIVDMLFIAKDTAYCPGILK</sequence>
<evidence type="ECO:0000313" key="2">
    <source>
        <dbReference type="EMBL" id="JAH38078.1"/>
    </source>
</evidence>
<accession>A0A0E9SC20</accession>
<proteinExistence type="predicted"/>
<reference evidence="2" key="1">
    <citation type="submission" date="2014-11" db="EMBL/GenBank/DDBJ databases">
        <authorList>
            <person name="Amaro Gonzalez C."/>
        </authorList>
    </citation>
    <scope>NUCLEOTIDE SEQUENCE</scope>
</reference>
<dbReference type="AlphaFoldDB" id="A0A0E9SC20"/>
<dbReference type="EMBL" id="GBXM01070499">
    <property type="protein sequence ID" value="JAH38078.1"/>
    <property type="molecule type" value="Transcribed_RNA"/>
</dbReference>
<feature type="transmembrane region" description="Helical" evidence="1">
    <location>
        <begin position="28"/>
        <end position="49"/>
    </location>
</feature>
<protein>
    <submittedName>
        <fullName evidence="2">Uncharacterized protein</fullName>
    </submittedName>
</protein>
<name>A0A0E9SC20_ANGAN</name>
<organism evidence="2">
    <name type="scientific">Anguilla anguilla</name>
    <name type="common">European freshwater eel</name>
    <name type="synonym">Muraena anguilla</name>
    <dbReference type="NCBI Taxonomy" id="7936"/>
    <lineage>
        <taxon>Eukaryota</taxon>
        <taxon>Metazoa</taxon>
        <taxon>Chordata</taxon>
        <taxon>Craniata</taxon>
        <taxon>Vertebrata</taxon>
        <taxon>Euteleostomi</taxon>
        <taxon>Actinopterygii</taxon>
        <taxon>Neopterygii</taxon>
        <taxon>Teleostei</taxon>
        <taxon>Anguilliformes</taxon>
        <taxon>Anguillidae</taxon>
        <taxon>Anguilla</taxon>
    </lineage>
</organism>
<reference evidence="2" key="2">
    <citation type="journal article" date="2015" name="Fish Shellfish Immunol.">
        <title>Early steps in the European eel (Anguilla anguilla)-Vibrio vulnificus interaction in the gills: Role of the RtxA13 toxin.</title>
        <authorList>
            <person name="Callol A."/>
            <person name="Pajuelo D."/>
            <person name="Ebbesson L."/>
            <person name="Teles M."/>
            <person name="MacKenzie S."/>
            <person name="Amaro C."/>
        </authorList>
    </citation>
    <scope>NUCLEOTIDE SEQUENCE</scope>
</reference>
<keyword evidence="1" id="KW-0812">Transmembrane</keyword>
<keyword evidence="1" id="KW-1133">Transmembrane helix</keyword>